<dbReference type="EMBL" id="CP069280">
    <property type="protein sequence ID" value="QRI53185.1"/>
    <property type="molecule type" value="Genomic_DNA"/>
</dbReference>
<dbReference type="InterPro" id="IPR002731">
    <property type="entry name" value="ATPase_BadF"/>
</dbReference>
<protein>
    <submittedName>
        <fullName evidence="6">CoA activase</fullName>
    </submittedName>
</protein>
<comment type="cofactor">
    <cofactor evidence="1">
        <name>[4Fe-4S] cluster</name>
        <dbReference type="ChEBI" id="CHEBI:49883"/>
    </cofactor>
</comment>
<reference evidence="7 9" key="1">
    <citation type="journal article" date="2014" name="J. Infect. Dis.">
        <title>Molecular characterization of a novel botulinum neurotoxin type H gene.</title>
        <authorList>
            <person name="Dover N."/>
            <person name="Barash J.R."/>
            <person name="Hill K.K."/>
            <person name="Xie G."/>
            <person name="Arnon S.S."/>
        </authorList>
    </citation>
    <scope>NUCLEOTIDE SEQUENCE [LARGE SCALE GENOMIC DNA]</scope>
    <source>
        <strain evidence="7 9">IBCA10-7060</strain>
    </source>
</reference>
<evidence type="ECO:0000256" key="1">
    <source>
        <dbReference type="ARBA" id="ARBA00001966"/>
    </source>
</evidence>
<dbReference type="EMBL" id="SWOY01000012">
    <property type="protein sequence ID" value="NFG18558.1"/>
    <property type="molecule type" value="Genomic_DNA"/>
</dbReference>
<proteinExistence type="predicted"/>
<evidence type="ECO:0000313" key="9">
    <source>
        <dbReference type="Proteomes" id="UP000663464"/>
    </source>
</evidence>
<dbReference type="NCBIfam" id="TIGR00241">
    <property type="entry name" value="CoA_E_activ"/>
    <property type="match status" value="1"/>
</dbReference>
<dbReference type="GO" id="GO:0051536">
    <property type="term" value="F:iron-sulfur cluster binding"/>
    <property type="evidence" value="ECO:0007669"/>
    <property type="project" value="UniProtKB-KW"/>
</dbReference>
<evidence type="ECO:0000256" key="3">
    <source>
        <dbReference type="ARBA" id="ARBA00023004"/>
    </source>
</evidence>
<gene>
    <name evidence="6" type="ORF">FC794_17645</name>
    <name evidence="7" type="ORF">JQS73_17465</name>
</gene>
<keyword evidence="4" id="KW-0411">Iron-sulfur</keyword>
<keyword evidence="2" id="KW-0479">Metal-binding</keyword>
<keyword evidence="3" id="KW-0408">Iron</keyword>
<evidence type="ECO:0000259" key="5">
    <source>
        <dbReference type="Pfam" id="PF01869"/>
    </source>
</evidence>
<evidence type="ECO:0000256" key="4">
    <source>
        <dbReference type="ARBA" id="ARBA00023014"/>
    </source>
</evidence>
<sequence>MFYIGIDIGSTASKVCVFENDNIKDVFVLPTGWSSVKTAEEIKYKLKEIGADKENSKIVATGYGRVSVPYADKTITEITCHGKGAYYLFKKDCTVIDIGGQDTKVITVEDGNVTNFTMNDKCAAGTGRFLELMANTLGFDIEEMCERAKNGENVTISSMCTVFAESEVISLIGSGKKREDIAYGVLDSITGKVKSLCQKHSDNGQYFLTGGLSENNYILERLSEKLGSEVKAHELGRYAGAIGAALMSQRLK</sequence>
<dbReference type="SUPFAM" id="SSF53067">
    <property type="entry name" value="Actin-like ATPase domain"/>
    <property type="match status" value="1"/>
</dbReference>
<dbReference type="InterPro" id="IPR008275">
    <property type="entry name" value="CoA_E_activase_dom"/>
</dbReference>
<dbReference type="PANTHER" id="PTHR32329:SF2">
    <property type="entry name" value="BIFUNCTIONAL PROTEIN [INCLUDES 2-HYDROXYACYL-COA DEHYDRATASE (N-TER) AND ITS ACTIVATOR DOMAIN (C_TERM)"/>
    <property type="match status" value="1"/>
</dbReference>
<dbReference type="Proteomes" id="UP000478995">
    <property type="component" value="Unassembled WGS sequence"/>
</dbReference>
<dbReference type="AlphaFoldDB" id="A0A0A2HAD7"/>
<dbReference type="CDD" id="cd24109">
    <property type="entry name" value="ASKHA_NBD_YjiL-like"/>
    <property type="match status" value="1"/>
</dbReference>
<dbReference type="Pfam" id="PF01869">
    <property type="entry name" value="BcrAD_BadFG"/>
    <property type="match status" value="1"/>
</dbReference>
<dbReference type="RefSeq" id="WP_003357437.1">
    <property type="nucleotide sequence ID" value="NZ_AP014696.1"/>
</dbReference>
<feature type="domain" description="ATPase BadF/BadG/BcrA/BcrD type" evidence="5">
    <location>
        <begin position="4"/>
        <end position="247"/>
    </location>
</feature>
<name>A0A0A2HAD7_CLOBO</name>
<organism evidence="6 8">
    <name type="scientific">Clostridium botulinum</name>
    <dbReference type="NCBI Taxonomy" id="1491"/>
    <lineage>
        <taxon>Bacteria</taxon>
        <taxon>Bacillati</taxon>
        <taxon>Bacillota</taxon>
        <taxon>Clostridia</taxon>
        <taxon>Eubacteriales</taxon>
        <taxon>Clostridiaceae</taxon>
        <taxon>Clostridium</taxon>
    </lineage>
</organism>
<dbReference type="InterPro" id="IPR051805">
    <property type="entry name" value="Dehydratase_Activator_Redct"/>
</dbReference>
<dbReference type="Proteomes" id="UP000663464">
    <property type="component" value="Chromosome"/>
</dbReference>
<evidence type="ECO:0000313" key="6">
    <source>
        <dbReference type="EMBL" id="NFG18558.1"/>
    </source>
</evidence>
<dbReference type="InterPro" id="IPR043129">
    <property type="entry name" value="ATPase_NBD"/>
</dbReference>
<dbReference type="PANTHER" id="PTHR32329">
    <property type="entry name" value="BIFUNCTIONAL PROTEIN [INCLUDES 2-HYDROXYACYL-COA DEHYDRATASE (N-TER) AND ITS ACTIVATOR DOMAIN (C_TERM)-RELATED"/>
    <property type="match status" value="1"/>
</dbReference>
<evidence type="ECO:0000313" key="7">
    <source>
        <dbReference type="EMBL" id="QRI53185.1"/>
    </source>
</evidence>
<dbReference type="Gene3D" id="3.30.420.40">
    <property type="match status" value="2"/>
</dbReference>
<reference evidence="6 8" key="2">
    <citation type="submission" date="2019-04" db="EMBL/GenBank/DDBJ databases">
        <title>Genome sequencing of Clostridium botulinum Groups I-IV and Clostridium butyricum.</title>
        <authorList>
            <person name="Brunt J."/>
            <person name="Van Vliet A.H.M."/>
            <person name="Stringer S.C."/>
            <person name="Carter A.T."/>
            <person name="Peck M.W."/>
        </authorList>
    </citation>
    <scope>NUCLEOTIDE SEQUENCE [LARGE SCALE GENOMIC DNA]</scope>
    <source>
        <strain evidence="6 8">IFR 18/037</strain>
    </source>
</reference>
<evidence type="ECO:0000256" key="2">
    <source>
        <dbReference type="ARBA" id="ARBA00022723"/>
    </source>
</evidence>
<evidence type="ECO:0000313" key="8">
    <source>
        <dbReference type="Proteomes" id="UP000478995"/>
    </source>
</evidence>
<accession>A0A0A2HAD7</accession>
<reference evidence="7" key="3">
    <citation type="submission" date="2021-02" db="EMBL/GenBank/DDBJ databases">
        <authorList>
            <person name="Dover N."/>
            <person name="Barash J.R."/>
            <person name="Bell J.M."/>
            <person name="Sylvester M.D."/>
            <person name="Arnon S."/>
        </authorList>
    </citation>
    <scope>NUCLEOTIDE SEQUENCE</scope>
    <source>
        <strain evidence="7">IBCA10-7060</strain>
    </source>
</reference>
<dbReference type="GO" id="GO:0046872">
    <property type="term" value="F:metal ion binding"/>
    <property type="evidence" value="ECO:0007669"/>
    <property type="project" value="UniProtKB-KW"/>
</dbReference>